<feature type="compositionally biased region" description="Gly residues" evidence="1">
    <location>
        <begin position="1"/>
        <end position="10"/>
    </location>
</feature>
<dbReference type="EMBL" id="JAAIUW010000011">
    <property type="protein sequence ID" value="KAF7810688.1"/>
    <property type="molecule type" value="Genomic_DNA"/>
</dbReference>
<evidence type="ECO:0000256" key="1">
    <source>
        <dbReference type="SAM" id="MobiDB-lite"/>
    </source>
</evidence>
<organism evidence="2 3">
    <name type="scientific">Senna tora</name>
    <dbReference type="NCBI Taxonomy" id="362788"/>
    <lineage>
        <taxon>Eukaryota</taxon>
        <taxon>Viridiplantae</taxon>
        <taxon>Streptophyta</taxon>
        <taxon>Embryophyta</taxon>
        <taxon>Tracheophyta</taxon>
        <taxon>Spermatophyta</taxon>
        <taxon>Magnoliopsida</taxon>
        <taxon>eudicotyledons</taxon>
        <taxon>Gunneridae</taxon>
        <taxon>Pentapetalae</taxon>
        <taxon>rosids</taxon>
        <taxon>fabids</taxon>
        <taxon>Fabales</taxon>
        <taxon>Fabaceae</taxon>
        <taxon>Caesalpinioideae</taxon>
        <taxon>Cassia clade</taxon>
        <taxon>Senna</taxon>
    </lineage>
</organism>
<sequence>MGENGVGGVECGTASVDGLKKETTEKEF</sequence>
<protein>
    <submittedName>
        <fullName evidence="2">Uncharacterized protein</fullName>
    </submittedName>
</protein>
<dbReference type="Proteomes" id="UP000634136">
    <property type="component" value="Unassembled WGS sequence"/>
</dbReference>
<name>A0A834SW71_9FABA</name>
<dbReference type="AlphaFoldDB" id="A0A834SW71"/>
<feature type="region of interest" description="Disordered" evidence="1">
    <location>
        <begin position="1"/>
        <end position="28"/>
    </location>
</feature>
<gene>
    <name evidence="2" type="ORF">G2W53_037431</name>
</gene>
<evidence type="ECO:0000313" key="2">
    <source>
        <dbReference type="EMBL" id="KAF7810688.1"/>
    </source>
</evidence>
<evidence type="ECO:0000313" key="3">
    <source>
        <dbReference type="Proteomes" id="UP000634136"/>
    </source>
</evidence>
<feature type="compositionally biased region" description="Basic and acidic residues" evidence="1">
    <location>
        <begin position="18"/>
        <end position="28"/>
    </location>
</feature>
<comment type="caution">
    <text evidence="2">The sequence shown here is derived from an EMBL/GenBank/DDBJ whole genome shotgun (WGS) entry which is preliminary data.</text>
</comment>
<accession>A0A834SW71</accession>
<proteinExistence type="predicted"/>
<reference evidence="2" key="1">
    <citation type="submission" date="2020-09" db="EMBL/GenBank/DDBJ databases">
        <title>Genome-Enabled Discovery of Anthraquinone Biosynthesis in Senna tora.</title>
        <authorList>
            <person name="Kang S.-H."/>
            <person name="Pandey R.P."/>
            <person name="Lee C.-M."/>
            <person name="Sim J.-S."/>
            <person name="Jeong J.-T."/>
            <person name="Choi B.-S."/>
            <person name="Jung M."/>
            <person name="Ginzburg D."/>
            <person name="Zhao K."/>
            <person name="Won S.Y."/>
            <person name="Oh T.-J."/>
            <person name="Yu Y."/>
            <person name="Kim N.-H."/>
            <person name="Lee O.R."/>
            <person name="Lee T.-H."/>
            <person name="Bashyal P."/>
            <person name="Kim T.-S."/>
            <person name="Lee W.-H."/>
            <person name="Kawkins C."/>
            <person name="Kim C.-K."/>
            <person name="Kim J.S."/>
            <person name="Ahn B.O."/>
            <person name="Rhee S.Y."/>
            <person name="Sohng J.K."/>
        </authorList>
    </citation>
    <scope>NUCLEOTIDE SEQUENCE</scope>
    <source>
        <tissue evidence="2">Leaf</tissue>
    </source>
</reference>
<keyword evidence="3" id="KW-1185">Reference proteome</keyword>